<dbReference type="InterPro" id="IPR024607">
    <property type="entry name" value="Sulfatase_CS"/>
</dbReference>
<feature type="domain" description="Sulfatase N-terminal" evidence="6">
    <location>
        <begin position="42"/>
        <end position="395"/>
    </location>
</feature>
<dbReference type="PROSITE" id="PS00523">
    <property type="entry name" value="SULFATASE_1"/>
    <property type="match status" value="1"/>
</dbReference>
<evidence type="ECO:0000313" key="8">
    <source>
        <dbReference type="Proteomes" id="UP000254424"/>
    </source>
</evidence>
<organism evidence="7 8">
    <name type="scientific">Bacteroides eggerthii</name>
    <dbReference type="NCBI Taxonomy" id="28111"/>
    <lineage>
        <taxon>Bacteria</taxon>
        <taxon>Pseudomonadati</taxon>
        <taxon>Bacteroidota</taxon>
        <taxon>Bacteroidia</taxon>
        <taxon>Bacteroidales</taxon>
        <taxon>Bacteroidaceae</taxon>
        <taxon>Bacteroides</taxon>
    </lineage>
</organism>
<dbReference type="STRING" id="483216.BACEGG_03644"/>
<dbReference type="RefSeq" id="WP_115615961.1">
    <property type="nucleotide sequence ID" value="NZ_CP069794.1"/>
</dbReference>
<evidence type="ECO:0000256" key="2">
    <source>
        <dbReference type="ARBA" id="ARBA00022729"/>
    </source>
</evidence>
<keyword evidence="4" id="KW-0325">Glycoprotein</keyword>
<dbReference type="Pfam" id="PF00884">
    <property type="entry name" value="Sulfatase"/>
    <property type="match status" value="1"/>
</dbReference>
<accession>A0A380Z972</accession>
<feature type="modified residue" description="3-oxoalanine (Ser)" evidence="5">
    <location>
        <position position="91"/>
    </location>
</feature>
<dbReference type="SUPFAM" id="SSF53649">
    <property type="entry name" value="Alkaline phosphatase-like"/>
    <property type="match status" value="1"/>
</dbReference>
<gene>
    <name evidence="7" type="ORF">NCTC11155_02933</name>
</gene>
<evidence type="ECO:0000256" key="5">
    <source>
        <dbReference type="PIRSR" id="PIRSR600917-52"/>
    </source>
</evidence>
<comment type="similarity">
    <text evidence="1">Belongs to the sulfatase family.</text>
</comment>
<dbReference type="InterPro" id="IPR000917">
    <property type="entry name" value="Sulfatase_N"/>
</dbReference>
<evidence type="ECO:0000256" key="4">
    <source>
        <dbReference type="ARBA" id="ARBA00023180"/>
    </source>
</evidence>
<dbReference type="GO" id="GO:0004065">
    <property type="term" value="F:arylsulfatase activity"/>
    <property type="evidence" value="ECO:0007669"/>
    <property type="project" value="UniProtKB-EC"/>
</dbReference>
<dbReference type="InterPro" id="IPR017850">
    <property type="entry name" value="Alkaline_phosphatase_core_sf"/>
</dbReference>
<proteinExistence type="inferred from homology"/>
<keyword evidence="3 7" id="KW-0378">Hydrolase</keyword>
<dbReference type="OrthoDB" id="9765065at2"/>
<dbReference type="EMBL" id="UFSX01000002">
    <property type="protein sequence ID" value="SUV43537.1"/>
    <property type="molecule type" value="Genomic_DNA"/>
</dbReference>
<evidence type="ECO:0000259" key="6">
    <source>
        <dbReference type="Pfam" id="PF00884"/>
    </source>
</evidence>
<dbReference type="Gene3D" id="3.40.720.10">
    <property type="entry name" value="Alkaline Phosphatase, subunit A"/>
    <property type="match status" value="1"/>
</dbReference>
<evidence type="ECO:0000256" key="3">
    <source>
        <dbReference type="ARBA" id="ARBA00022801"/>
    </source>
</evidence>
<dbReference type="CDD" id="cd16031">
    <property type="entry name" value="G6S_like"/>
    <property type="match status" value="1"/>
</dbReference>
<dbReference type="AlphaFoldDB" id="A0A380Z972"/>
<evidence type="ECO:0000313" key="7">
    <source>
        <dbReference type="EMBL" id="SUV43537.1"/>
    </source>
</evidence>
<dbReference type="GeneID" id="93069675"/>
<evidence type="ECO:0000256" key="1">
    <source>
        <dbReference type="ARBA" id="ARBA00008779"/>
    </source>
</evidence>
<comment type="PTM">
    <text evidence="5">The conversion to 3-oxoalanine (also known as C-formylglycine, FGly), of a serine or cysteine residue in prokaryotes and of a cysteine residue in eukaryotes, is critical for catalytic activity.</text>
</comment>
<dbReference type="Proteomes" id="UP000254424">
    <property type="component" value="Unassembled WGS sequence"/>
</dbReference>
<dbReference type="EC" id="3.1.6.1" evidence="7"/>
<sequence>MLTNNVIYRISLVAAGSTLLGSCTTSTNKELKLNHLDGVKPRNVVFILSDDHRYDYMGFLGTIPWLETPCMDRMAREGAYIQNAFVTTSLSSPSRASILTGLYSHTHKVVDNNAPLPDGLTFFPEYLQAAGYETAFFGKWHMGNDTGEPQPGFTHWEGIRGQGVYWNPEININGKWKEFKDSTYLGDLLTDHAIDFIREQKKADKPFFVYLSHKGVHDPFQAPKRYEGCYANKKVPLPTSFENPHYGITPTPNKSVQTGKPLSGVDYYGEQMKPDWVKMQRESWHGVDFCYNGRRNWEEEVRKYCETLRAVDESIGRVIDSLQEMGLDENTVVIYMGDNGFCWGEHGLIDKRQFYEASVRVPMLIRAPGLFPAGQVLKSMVQNVDIAPTILSCAGLDKPAQMVGESYIPLLQGKEIPWRNRIFYEYYWEHEYPQTPTMHGVRTDNYKYIRYHGIWDTNEFYDLNEDPSELQNRIADPEYQDIIKQLDADLYDWLETTNGMFIPLKRTVRPHNDHRNEGNY</sequence>
<keyword evidence="2" id="KW-0732">Signal</keyword>
<protein>
    <submittedName>
        <fullName evidence="7">Sulfatase</fullName>
        <ecNumber evidence="7">3.1.6.1</ecNumber>
    </submittedName>
</protein>
<dbReference type="PANTHER" id="PTHR43108:SF8">
    <property type="entry name" value="SD21168P"/>
    <property type="match status" value="1"/>
</dbReference>
<name>A0A380Z972_9BACE</name>
<dbReference type="PANTHER" id="PTHR43108">
    <property type="entry name" value="N-ACETYLGLUCOSAMINE-6-SULFATASE FAMILY MEMBER"/>
    <property type="match status" value="1"/>
</dbReference>
<reference evidence="7 8" key="1">
    <citation type="submission" date="2018-06" db="EMBL/GenBank/DDBJ databases">
        <authorList>
            <consortium name="Pathogen Informatics"/>
            <person name="Doyle S."/>
        </authorList>
    </citation>
    <scope>NUCLEOTIDE SEQUENCE [LARGE SCALE GENOMIC DNA]</scope>
    <source>
        <strain evidence="7 8">NCTC11155</strain>
    </source>
</reference>